<dbReference type="HOGENOM" id="CLU_2792215_0_0_11"/>
<dbReference type="EMBL" id="JNFQ01000002">
    <property type="protein sequence ID" value="KFG74095.1"/>
    <property type="molecule type" value="Genomic_DNA"/>
</dbReference>
<comment type="caution">
    <text evidence="2">The sequence shown here is derived from an EMBL/GenBank/DDBJ whole genome shotgun (WGS) entry which is preliminary data.</text>
</comment>
<reference evidence="2 3" key="1">
    <citation type="submission" date="2014-05" db="EMBL/GenBank/DDBJ databases">
        <title>Complete genome sequence of the Streptomyces mutabilis TRM45540.</title>
        <authorList>
            <person name="Luo X."/>
            <person name="Zhang L."/>
        </authorList>
    </citation>
    <scope>NUCLEOTIDE SEQUENCE [LARGE SCALE GENOMIC DNA]</scope>
    <source>
        <strain evidence="2 3">TRM45540</strain>
    </source>
</reference>
<keyword evidence="1" id="KW-0812">Transmembrane</keyword>
<organism evidence="2 3">
    <name type="scientific">Streptomyces mutabilis</name>
    <dbReference type="NCBI Taxonomy" id="67332"/>
    <lineage>
        <taxon>Bacteria</taxon>
        <taxon>Bacillati</taxon>
        <taxon>Actinomycetota</taxon>
        <taxon>Actinomycetes</taxon>
        <taxon>Kitasatosporales</taxon>
        <taxon>Streptomycetaceae</taxon>
        <taxon>Streptomyces</taxon>
    </lineage>
</organism>
<accession>A0A086MYX7</accession>
<dbReference type="RefSeq" id="WP_043380791.1">
    <property type="nucleotide sequence ID" value="NZ_KN039947.1"/>
</dbReference>
<keyword evidence="1" id="KW-1133">Transmembrane helix</keyword>
<evidence type="ECO:0000313" key="2">
    <source>
        <dbReference type="EMBL" id="KFG74095.1"/>
    </source>
</evidence>
<feature type="transmembrane region" description="Helical" evidence="1">
    <location>
        <begin position="21"/>
        <end position="43"/>
    </location>
</feature>
<evidence type="ECO:0000313" key="3">
    <source>
        <dbReference type="Proteomes" id="UP000029095"/>
    </source>
</evidence>
<dbReference type="Proteomes" id="UP000029095">
    <property type="component" value="Unassembled WGS sequence"/>
</dbReference>
<protein>
    <submittedName>
        <fullName evidence="2">Uncharacterized protein</fullName>
    </submittedName>
</protein>
<gene>
    <name evidence="2" type="ORF">FM21_25310</name>
</gene>
<evidence type="ECO:0000256" key="1">
    <source>
        <dbReference type="SAM" id="Phobius"/>
    </source>
</evidence>
<sequence>MKIAWFAWLARHFGEYGYADGALRAAIGTGAVLVTAALLWFTLHRNRPAAVVATGLTCALGIGWLAFH</sequence>
<keyword evidence="1" id="KW-0472">Membrane</keyword>
<dbReference type="AlphaFoldDB" id="A0A086MYX7"/>
<keyword evidence="3" id="KW-1185">Reference proteome</keyword>
<proteinExistence type="predicted"/>
<name>A0A086MYX7_9ACTN</name>
<feature type="transmembrane region" description="Helical" evidence="1">
    <location>
        <begin position="49"/>
        <end position="67"/>
    </location>
</feature>